<keyword evidence="5" id="KW-0378">Hydrolase</keyword>
<keyword evidence="2" id="KW-0645">Protease</keyword>
<dbReference type="PANTHER" id="PTHR47466:SF1">
    <property type="entry name" value="METALLOPROTEASE MEP1 (AFU_ORTHOLOGUE AFUA_1G07730)-RELATED"/>
    <property type="match status" value="1"/>
</dbReference>
<evidence type="ECO:0000313" key="13">
    <source>
        <dbReference type="Proteomes" id="UP000005615"/>
    </source>
</evidence>
<evidence type="ECO:0000256" key="7">
    <source>
        <dbReference type="ARBA" id="ARBA00023049"/>
    </source>
</evidence>
<dbReference type="Pfam" id="PF05572">
    <property type="entry name" value="Peptidase_M43"/>
    <property type="match status" value="1"/>
</dbReference>
<evidence type="ECO:0000313" key="12">
    <source>
        <dbReference type="EMBL" id="EGG28284.1"/>
    </source>
</evidence>
<evidence type="ECO:0000256" key="1">
    <source>
        <dbReference type="ARBA" id="ARBA00008721"/>
    </source>
</evidence>
<proteinExistence type="inferred from homology"/>
<evidence type="ECO:0000256" key="8">
    <source>
        <dbReference type="ARBA" id="ARBA00023157"/>
    </source>
</evidence>
<sequence>MVVEMLKKITTAVALVSLGAMGTASAAPNEKAFENANPNAAFLRCGTKHPSPEEAERLEKRFQLDKLSKAAKKPSGTPGGGGNSGGGGGGGGTDPGPSLPADGSILVDTYVHIICSDSGVCAANANQVNDQMNVLVAAFANTPYAFQLAGITYTNNSSWLAAGPDTTAEMAMKSALRQGDKGDLNLYISNPGGGLLGWATFPSWVDNLADDGVVLLGASLPGGSASPYNLGDTATHEVGHWLGLYHTFQGGCRGAGDYVSDTPAVRTANYGCPVGNDSCRKDPGDDDVFNFMDYTDDSCMYRFTDGQIIRAFEQSGAFRDLTGL</sequence>
<dbReference type="MEROPS" id="M43.008"/>
<dbReference type="PANTHER" id="PTHR47466">
    <property type="match status" value="1"/>
</dbReference>
<feature type="chain" id="PRO_5003297259" description="Peptidase M43 pregnancy-associated plasma-A domain-containing protein" evidence="10">
    <location>
        <begin position="27"/>
        <end position="324"/>
    </location>
</feature>
<dbReference type="AlphaFoldDB" id="F3L5W0"/>
<evidence type="ECO:0000256" key="3">
    <source>
        <dbReference type="ARBA" id="ARBA00022723"/>
    </source>
</evidence>
<dbReference type="EMBL" id="AEIG01000137">
    <property type="protein sequence ID" value="EGG28284.1"/>
    <property type="molecule type" value="Genomic_DNA"/>
</dbReference>
<dbReference type="SUPFAM" id="SSF55486">
    <property type="entry name" value="Metalloproteases ('zincins'), catalytic domain"/>
    <property type="match status" value="1"/>
</dbReference>
<keyword evidence="8" id="KW-1015">Disulfide bond</keyword>
<dbReference type="CDD" id="cd04275">
    <property type="entry name" value="ZnMc_pappalysin_like"/>
    <property type="match status" value="1"/>
</dbReference>
<accession>F3L5W0</accession>
<comment type="similarity">
    <text evidence="1">Belongs to the peptidase M43B family.</text>
</comment>
<dbReference type="eggNOG" id="COG3291">
    <property type="taxonomic scope" value="Bacteria"/>
</dbReference>
<keyword evidence="3" id="KW-0479">Metal-binding</keyword>
<dbReference type="Proteomes" id="UP000005615">
    <property type="component" value="Unassembled WGS sequence"/>
</dbReference>
<evidence type="ECO:0000256" key="2">
    <source>
        <dbReference type="ARBA" id="ARBA00022670"/>
    </source>
</evidence>
<gene>
    <name evidence="12" type="ORF">IMCC3088_509</name>
</gene>
<dbReference type="STRING" id="2518989.IMCC3088_509"/>
<keyword evidence="6" id="KW-0862">Zinc</keyword>
<keyword evidence="13" id="KW-1185">Reference proteome</keyword>
<comment type="caution">
    <text evidence="12">The sequence shown here is derived from an EMBL/GenBank/DDBJ whole genome shotgun (WGS) entry which is preliminary data.</text>
</comment>
<evidence type="ECO:0000256" key="5">
    <source>
        <dbReference type="ARBA" id="ARBA00022801"/>
    </source>
</evidence>
<evidence type="ECO:0000259" key="11">
    <source>
        <dbReference type="Pfam" id="PF05572"/>
    </source>
</evidence>
<feature type="region of interest" description="Disordered" evidence="9">
    <location>
        <begin position="68"/>
        <end position="99"/>
    </location>
</feature>
<evidence type="ECO:0000256" key="4">
    <source>
        <dbReference type="ARBA" id="ARBA00022729"/>
    </source>
</evidence>
<evidence type="ECO:0000256" key="6">
    <source>
        <dbReference type="ARBA" id="ARBA00022833"/>
    </source>
</evidence>
<dbReference type="Gene3D" id="3.40.390.10">
    <property type="entry name" value="Collagenase (Catalytic Domain)"/>
    <property type="match status" value="1"/>
</dbReference>
<dbReference type="GO" id="GO:0006508">
    <property type="term" value="P:proteolysis"/>
    <property type="evidence" value="ECO:0007669"/>
    <property type="project" value="UniProtKB-KW"/>
</dbReference>
<evidence type="ECO:0000256" key="9">
    <source>
        <dbReference type="SAM" id="MobiDB-lite"/>
    </source>
</evidence>
<dbReference type="InterPro" id="IPR008754">
    <property type="entry name" value="Peptidase_M43"/>
</dbReference>
<reference evidence="12 13" key="1">
    <citation type="journal article" date="2011" name="J. Bacteriol.">
        <title>Genome sequence of strain IMCC3088, a proteorhodopsin-containing marine bacterium belonging to the OM60/NOR5 clade.</title>
        <authorList>
            <person name="Jang Y."/>
            <person name="Oh H.M."/>
            <person name="Kang I."/>
            <person name="Lee K."/>
            <person name="Yang S.J."/>
            <person name="Cho J.C."/>
        </authorList>
    </citation>
    <scope>NUCLEOTIDE SEQUENCE [LARGE SCALE GENOMIC DNA]</scope>
    <source>
        <strain evidence="12 13">IMCC3088</strain>
    </source>
</reference>
<keyword evidence="4 10" id="KW-0732">Signal</keyword>
<name>F3L5W0_9GAMM</name>
<organism evidence="12 13">
    <name type="scientific">Aequoribacter fuscus</name>
    <dbReference type="NCBI Taxonomy" id="2518989"/>
    <lineage>
        <taxon>Bacteria</taxon>
        <taxon>Pseudomonadati</taxon>
        <taxon>Pseudomonadota</taxon>
        <taxon>Gammaproteobacteria</taxon>
        <taxon>Cellvibrionales</taxon>
        <taxon>Halieaceae</taxon>
        <taxon>Aequoribacter</taxon>
    </lineage>
</organism>
<protein>
    <recommendedName>
        <fullName evidence="11">Peptidase M43 pregnancy-associated plasma-A domain-containing protein</fullName>
    </recommendedName>
</protein>
<dbReference type="GO" id="GO:0008237">
    <property type="term" value="F:metallopeptidase activity"/>
    <property type="evidence" value="ECO:0007669"/>
    <property type="project" value="UniProtKB-KW"/>
</dbReference>
<feature type="compositionally biased region" description="Gly residues" evidence="9">
    <location>
        <begin position="77"/>
        <end position="94"/>
    </location>
</feature>
<dbReference type="InterPro" id="IPR024079">
    <property type="entry name" value="MetalloPept_cat_dom_sf"/>
</dbReference>
<feature type="domain" description="Peptidase M43 pregnancy-associated plasma-A" evidence="11">
    <location>
        <begin position="227"/>
        <end position="311"/>
    </location>
</feature>
<keyword evidence="7" id="KW-0482">Metalloprotease</keyword>
<dbReference type="GO" id="GO:0046872">
    <property type="term" value="F:metal ion binding"/>
    <property type="evidence" value="ECO:0007669"/>
    <property type="project" value="UniProtKB-KW"/>
</dbReference>
<feature type="signal peptide" evidence="10">
    <location>
        <begin position="1"/>
        <end position="26"/>
    </location>
</feature>
<evidence type="ECO:0000256" key="10">
    <source>
        <dbReference type="SAM" id="SignalP"/>
    </source>
</evidence>